<feature type="region of interest" description="Disordered" evidence="1">
    <location>
        <begin position="37"/>
        <end position="194"/>
    </location>
</feature>
<feature type="compositionally biased region" description="Basic residues" evidence="1">
    <location>
        <begin position="146"/>
        <end position="174"/>
    </location>
</feature>
<reference evidence="3" key="1">
    <citation type="journal article" date="2011" name="Proc. Natl. Acad. Sci. U.S.A.">
        <title>Obligate biotrophy features unraveled by the genomic analysis of rust fungi.</title>
        <authorList>
            <person name="Duplessis S."/>
            <person name="Cuomo C.A."/>
            <person name="Lin Y.-C."/>
            <person name="Aerts A."/>
            <person name="Tisserant E."/>
            <person name="Veneault-Fourrey C."/>
            <person name="Joly D.L."/>
            <person name="Hacquard S."/>
            <person name="Amselem J."/>
            <person name="Cantarel B.L."/>
            <person name="Chiu R."/>
            <person name="Coutinho P.M."/>
            <person name="Feau N."/>
            <person name="Field M."/>
            <person name="Frey P."/>
            <person name="Gelhaye E."/>
            <person name="Goldberg J."/>
            <person name="Grabherr M.G."/>
            <person name="Kodira C.D."/>
            <person name="Kohler A."/>
            <person name="Kuees U."/>
            <person name="Lindquist E.A."/>
            <person name="Lucas S.M."/>
            <person name="Mago R."/>
            <person name="Mauceli E."/>
            <person name="Morin E."/>
            <person name="Murat C."/>
            <person name="Pangilinan J.L."/>
            <person name="Park R."/>
            <person name="Pearson M."/>
            <person name="Quesneville H."/>
            <person name="Rouhier N."/>
            <person name="Sakthikumar S."/>
            <person name="Salamov A.A."/>
            <person name="Schmutz J."/>
            <person name="Selles B."/>
            <person name="Shapiro H."/>
            <person name="Tanguay P."/>
            <person name="Tuskan G.A."/>
            <person name="Henrissat B."/>
            <person name="Van de Peer Y."/>
            <person name="Rouze P."/>
            <person name="Ellis J.G."/>
            <person name="Dodds P.N."/>
            <person name="Schein J.E."/>
            <person name="Zhong S."/>
            <person name="Hamelin R.C."/>
            <person name="Grigoriev I.V."/>
            <person name="Szabo L.J."/>
            <person name="Martin F."/>
        </authorList>
    </citation>
    <scope>NUCLEOTIDE SEQUENCE [LARGE SCALE GENOMIC DNA]</scope>
    <source>
        <strain evidence="3">98AG31 / pathotype 3-4-7</strain>
    </source>
</reference>
<dbReference type="Proteomes" id="UP000001072">
    <property type="component" value="Unassembled WGS sequence"/>
</dbReference>
<dbReference type="AlphaFoldDB" id="F4S3B7"/>
<dbReference type="GeneID" id="18933222"/>
<keyword evidence="3" id="KW-1185">Reference proteome</keyword>
<name>F4S3B7_MELLP</name>
<feature type="non-terminal residue" evidence="2">
    <location>
        <position position="238"/>
    </location>
</feature>
<dbReference type="KEGG" id="mlr:MELLADRAFT_79141"/>
<evidence type="ECO:0000313" key="3">
    <source>
        <dbReference type="Proteomes" id="UP000001072"/>
    </source>
</evidence>
<dbReference type="InParanoid" id="F4S3B7"/>
<sequence>MITWPSFLAPYVGQMTDMASDTTNDECLSVNMSPISRQISSSRVPASSPSRLSPSVAPRRSTQTTPVRLPSWSMVVIPSDSRKSVQSHSENPMASESEQSVLQVDRLTKKGKHKRVRNDSETEYEEQPESDASASGLVQLIVQKKASVKPRAKQSAKQSKSAKPRSSTSKRVKKSMVSLKDYQPENRSQSSPCVLKRKKVEVNLTQDSEDEHAKVKSKIDREDKKLYDSIKDYFKAAQ</sequence>
<protein>
    <submittedName>
        <fullName evidence="2">Uncharacterized protein</fullName>
    </submittedName>
</protein>
<dbReference type="HOGENOM" id="CLU_1168284_0_0_1"/>
<feature type="compositionally biased region" description="Low complexity" evidence="1">
    <location>
        <begin position="40"/>
        <end position="61"/>
    </location>
</feature>
<dbReference type="VEuPathDB" id="FungiDB:MELLADRAFT_79141"/>
<organism evidence="3">
    <name type="scientific">Melampsora larici-populina (strain 98AG31 / pathotype 3-4-7)</name>
    <name type="common">Poplar leaf rust fungus</name>
    <dbReference type="NCBI Taxonomy" id="747676"/>
    <lineage>
        <taxon>Eukaryota</taxon>
        <taxon>Fungi</taxon>
        <taxon>Dikarya</taxon>
        <taxon>Basidiomycota</taxon>
        <taxon>Pucciniomycotina</taxon>
        <taxon>Pucciniomycetes</taxon>
        <taxon>Pucciniales</taxon>
        <taxon>Melampsoraceae</taxon>
        <taxon>Melampsora</taxon>
    </lineage>
</organism>
<evidence type="ECO:0000256" key="1">
    <source>
        <dbReference type="SAM" id="MobiDB-lite"/>
    </source>
</evidence>
<dbReference type="OrthoDB" id="10640021at2759"/>
<gene>
    <name evidence="2" type="ORF">MELLADRAFT_79141</name>
</gene>
<feature type="compositionally biased region" description="Polar residues" evidence="1">
    <location>
        <begin position="84"/>
        <end position="102"/>
    </location>
</feature>
<dbReference type="EMBL" id="GL883143">
    <property type="protein sequence ID" value="EGG00870.1"/>
    <property type="molecule type" value="Genomic_DNA"/>
</dbReference>
<proteinExistence type="predicted"/>
<evidence type="ECO:0000313" key="2">
    <source>
        <dbReference type="EMBL" id="EGG00870.1"/>
    </source>
</evidence>
<dbReference type="RefSeq" id="XP_007415944.1">
    <property type="nucleotide sequence ID" value="XM_007415882.1"/>
</dbReference>
<accession>F4S3B7</accession>